<reference evidence="3 4" key="1">
    <citation type="submission" date="2024-04" db="EMBL/GenBank/DDBJ databases">
        <title>genome sequences of Mucor flavus KT1a and Helicostylum pulchrum KT1b strains isolated from the surface of a dry-aged beef.</title>
        <authorList>
            <person name="Toyotome T."/>
            <person name="Hosono M."/>
            <person name="Torimaru M."/>
            <person name="Fukuda K."/>
            <person name="Mikami N."/>
        </authorList>
    </citation>
    <scope>NUCLEOTIDE SEQUENCE [LARGE SCALE GENOMIC DNA]</scope>
    <source>
        <strain evidence="3 4">KT1a</strain>
    </source>
</reference>
<dbReference type="EMBL" id="BAABUK010000026">
    <property type="protein sequence ID" value="GAA5815560.1"/>
    <property type="molecule type" value="Genomic_DNA"/>
</dbReference>
<evidence type="ECO:0000256" key="1">
    <source>
        <dbReference type="SAM" id="MobiDB-lite"/>
    </source>
</evidence>
<keyword evidence="2" id="KW-0472">Membrane</keyword>
<evidence type="ECO:0000313" key="4">
    <source>
        <dbReference type="Proteomes" id="UP001473302"/>
    </source>
</evidence>
<name>A0ABP9Z8V8_9FUNG</name>
<feature type="compositionally biased region" description="Polar residues" evidence="1">
    <location>
        <begin position="98"/>
        <end position="110"/>
    </location>
</feature>
<keyword evidence="4" id="KW-1185">Reference proteome</keyword>
<feature type="transmembrane region" description="Helical" evidence="2">
    <location>
        <begin position="410"/>
        <end position="431"/>
    </location>
</feature>
<feature type="compositionally biased region" description="Basic and acidic residues" evidence="1">
    <location>
        <begin position="85"/>
        <end position="97"/>
    </location>
</feature>
<accession>A0ABP9Z8V8</accession>
<feature type="compositionally biased region" description="Basic and acidic residues" evidence="1">
    <location>
        <begin position="155"/>
        <end position="165"/>
    </location>
</feature>
<feature type="region of interest" description="Disordered" evidence="1">
    <location>
        <begin position="1"/>
        <end position="119"/>
    </location>
</feature>
<gene>
    <name evidence="3" type="ORF">MFLAVUS_009072</name>
</gene>
<protein>
    <submittedName>
        <fullName evidence="3">Uncharacterized protein</fullName>
    </submittedName>
</protein>
<keyword evidence="2" id="KW-0812">Transmembrane</keyword>
<proteinExistence type="predicted"/>
<feature type="region of interest" description="Disordered" evidence="1">
    <location>
        <begin position="155"/>
        <end position="199"/>
    </location>
</feature>
<sequence>MSTGKRNSLDPYAGQYPLPRPLPNQEVPVDENLQQPFYVLDRSQRQSESSQHSTARDVEPSHNSRHSFHPSESSSHNKQSSFHDASSHRQSLPDENKSSSAHISTGSNHTIPEYNRGHFYENNITQTTATDDGYYDDPEAVNLRDYLYAERQNKLRKQEQEHYPERYSQQPERYSQQPDLYNQRPDRYSQQPESYMPQPDRYSQQLERYNNQQPDPYSQQPEPYMPQPDPYMQQQQPERYNSQQPDPFRADQLAYGPMDTHDDPYRHHHRPEPMYYGNAQPFRKSEELYPSPMQPPMFNQPHQRNSALFSPPPPSHTSFVPAPFGMMPNQSSNPSMMRPPPMVMSNDIRRQGSCCCGISFCSVISVIFLILFLFAGVGLIVATKILGDKCMVDAYKESNQTVCGKILHDGFLYGGIVVAGISALILVWKIVRWCGTTPRN</sequence>
<evidence type="ECO:0000313" key="3">
    <source>
        <dbReference type="EMBL" id="GAA5815560.1"/>
    </source>
</evidence>
<keyword evidence="2" id="KW-1133">Transmembrane helix</keyword>
<feature type="compositionally biased region" description="Polar residues" evidence="1">
    <location>
        <begin position="167"/>
        <end position="180"/>
    </location>
</feature>
<dbReference type="Proteomes" id="UP001473302">
    <property type="component" value="Unassembled WGS sequence"/>
</dbReference>
<feature type="transmembrane region" description="Helical" evidence="2">
    <location>
        <begin position="357"/>
        <end position="381"/>
    </location>
</feature>
<comment type="caution">
    <text evidence="3">The sequence shown here is derived from an EMBL/GenBank/DDBJ whole genome shotgun (WGS) entry which is preliminary data.</text>
</comment>
<evidence type="ECO:0000256" key="2">
    <source>
        <dbReference type="SAM" id="Phobius"/>
    </source>
</evidence>
<organism evidence="3 4">
    <name type="scientific">Mucor flavus</name>
    <dbReference type="NCBI Taxonomy" id="439312"/>
    <lineage>
        <taxon>Eukaryota</taxon>
        <taxon>Fungi</taxon>
        <taxon>Fungi incertae sedis</taxon>
        <taxon>Mucoromycota</taxon>
        <taxon>Mucoromycotina</taxon>
        <taxon>Mucoromycetes</taxon>
        <taxon>Mucorales</taxon>
        <taxon>Mucorineae</taxon>
        <taxon>Mucoraceae</taxon>
        <taxon>Mucor</taxon>
    </lineage>
</organism>
<feature type="region of interest" description="Disordered" evidence="1">
    <location>
        <begin position="211"/>
        <end position="246"/>
    </location>
</feature>